<sequence>MADRVSRCPPARTLFLAILVFMIQNFFLVWTVAFNFVPLGEYTREHTDVLIAMNMIGIFLGLFVGELKYWLLYFI</sequence>
<dbReference type="Pfam" id="PF23021">
    <property type="entry name" value="6TM_2nd_PGAP2IP"/>
    <property type="match status" value="1"/>
</dbReference>
<reference evidence="4" key="1">
    <citation type="journal article" date="2019" name="bioRxiv">
        <title>The Genome of the Zebra Mussel, Dreissena polymorpha: A Resource for Invasive Species Research.</title>
        <authorList>
            <person name="McCartney M.A."/>
            <person name="Auch B."/>
            <person name="Kono T."/>
            <person name="Mallez S."/>
            <person name="Zhang Y."/>
            <person name="Obille A."/>
            <person name="Becker A."/>
            <person name="Abrahante J.E."/>
            <person name="Garbe J."/>
            <person name="Badalamenti J.P."/>
            <person name="Herman A."/>
            <person name="Mangelson H."/>
            <person name="Liachko I."/>
            <person name="Sullivan S."/>
            <person name="Sone E.D."/>
            <person name="Koren S."/>
            <person name="Silverstein K.A.T."/>
            <person name="Beckman K.B."/>
            <person name="Gohl D.M."/>
        </authorList>
    </citation>
    <scope>NUCLEOTIDE SEQUENCE</scope>
    <source>
        <strain evidence="4">Duluth1</strain>
        <tissue evidence="4">Whole animal</tissue>
    </source>
</reference>
<dbReference type="InterPro" id="IPR053911">
    <property type="entry name" value="PGAP2IP_TM_2nd"/>
</dbReference>
<name>A0A9D4LCH2_DREPO</name>
<comment type="caution">
    <text evidence="4">The sequence shown here is derived from an EMBL/GenBank/DDBJ whole genome shotgun (WGS) entry which is preliminary data.</text>
</comment>
<evidence type="ECO:0000313" key="4">
    <source>
        <dbReference type="EMBL" id="KAH3855294.1"/>
    </source>
</evidence>
<dbReference type="EMBL" id="JAIWYP010000004">
    <property type="protein sequence ID" value="KAH3841810.1"/>
    <property type="molecule type" value="Genomic_DNA"/>
</dbReference>
<evidence type="ECO:0000256" key="1">
    <source>
        <dbReference type="SAM" id="Phobius"/>
    </source>
</evidence>
<keyword evidence="1" id="KW-1133">Transmembrane helix</keyword>
<accession>A0A9D4LCH2</accession>
<dbReference type="Proteomes" id="UP000828390">
    <property type="component" value="Unassembled WGS sequence"/>
</dbReference>
<keyword evidence="1" id="KW-0812">Transmembrane</keyword>
<feature type="transmembrane region" description="Helical" evidence="1">
    <location>
        <begin position="14"/>
        <end position="37"/>
    </location>
</feature>
<feature type="transmembrane region" description="Helical" evidence="1">
    <location>
        <begin position="49"/>
        <end position="71"/>
    </location>
</feature>
<dbReference type="EMBL" id="JAIWYP010000003">
    <property type="protein sequence ID" value="KAH3855294.1"/>
    <property type="molecule type" value="Genomic_DNA"/>
</dbReference>
<keyword evidence="5" id="KW-1185">Reference proteome</keyword>
<gene>
    <name evidence="4" type="ORF">DPMN_097859</name>
    <name evidence="3" type="ORF">DPMN_115290</name>
</gene>
<dbReference type="AlphaFoldDB" id="A0A9D4LCH2"/>
<organism evidence="4 5">
    <name type="scientific">Dreissena polymorpha</name>
    <name type="common">Zebra mussel</name>
    <name type="synonym">Mytilus polymorpha</name>
    <dbReference type="NCBI Taxonomy" id="45954"/>
    <lineage>
        <taxon>Eukaryota</taxon>
        <taxon>Metazoa</taxon>
        <taxon>Spiralia</taxon>
        <taxon>Lophotrochozoa</taxon>
        <taxon>Mollusca</taxon>
        <taxon>Bivalvia</taxon>
        <taxon>Autobranchia</taxon>
        <taxon>Heteroconchia</taxon>
        <taxon>Euheterodonta</taxon>
        <taxon>Imparidentia</taxon>
        <taxon>Neoheterodontei</taxon>
        <taxon>Myida</taxon>
        <taxon>Dreissenoidea</taxon>
        <taxon>Dreissenidae</taxon>
        <taxon>Dreissena</taxon>
    </lineage>
</organism>
<reference evidence="4" key="2">
    <citation type="submission" date="2020-11" db="EMBL/GenBank/DDBJ databases">
        <authorList>
            <person name="McCartney M.A."/>
            <person name="Auch B."/>
            <person name="Kono T."/>
            <person name="Mallez S."/>
            <person name="Becker A."/>
            <person name="Gohl D.M."/>
            <person name="Silverstein K.A.T."/>
            <person name="Koren S."/>
            <person name="Bechman K.B."/>
            <person name="Herman A."/>
            <person name="Abrahante J.E."/>
            <person name="Garbe J."/>
        </authorList>
    </citation>
    <scope>NUCLEOTIDE SEQUENCE</scope>
    <source>
        <strain evidence="4">Duluth1</strain>
        <tissue evidence="4">Whole animal</tissue>
    </source>
</reference>
<evidence type="ECO:0000259" key="2">
    <source>
        <dbReference type="Pfam" id="PF23021"/>
    </source>
</evidence>
<keyword evidence="1" id="KW-0472">Membrane</keyword>
<evidence type="ECO:0000313" key="3">
    <source>
        <dbReference type="EMBL" id="KAH3841810.1"/>
    </source>
</evidence>
<proteinExistence type="predicted"/>
<protein>
    <recommendedName>
        <fullName evidence="2">PGAP2IP second transmembrane domain-containing protein</fullName>
    </recommendedName>
</protein>
<feature type="domain" description="PGAP2IP second transmembrane" evidence="2">
    <location>
        <begin position="1"/>
        <end position="64"/>
    </location>
</feature>
<evidence type="ECO:0000313" key="5">
    <source>
        <dbReference type="Proteomes" id="UP000828390"/>
    </source>
</evidence>